<accession>A0A1F5ESN0</accession>
<dbReference type="Gene3D" id="2.40.260.10">
    <property type="entry name" value="Sortase"/>
    <property type="match status" value="1"/>
</dbReference>
<evidence type="ECO:0000313" key="5">
    <source>
        <dbReference type="EMBL" id="OGD70402.1"/>
    </source>
</evidence>
<evidence type="ECO:0000313" key="6">
    <source>
        <dbReference type="Proteomes" id="UP000186545"/>
    </source>
</evidence>
<dbReference type="InterPro" id="IPR023365">
    <property type="entry name" value="Sortase_dom-sf"/>
</dbReference>
<dbReference type="SUPFAM" id="SSF63817">
    <property type="entry name" value="Sortase"/>
    <property type="match status" value="1"/>
</dbReference>
<keyword evidence="3" id="KW-0472">Membrane</keyword>
<dbReference type="InterPro" id="IPR005754">
    <property type="entry name" value="Sortase"/>
</dbReference>
<sequence length="465" mass="50538">MMNPMNKRIDDSEVPHNLPHDNEPSNRNNDDVSFKISKKTLKTGIKILVIIIIVVLAMPRIINNVKSTVNVAGDGASKFDTYFPSLSGTGSAIGSFIFGEIKNVSRFVADNLASMAELFYTRRIPDVDISDSGIEETAKPVKLVIDKIGVNTPVMNPISTEVTALDESLKYGVARYPKSALLGENDNIYIFGHSTSYQVVRNQAYKALNDLEKLEAGDVIKVISENKEYLYKVTSVRTERDSNAVVKFNTGKRTLTISTCNTLGAKEDRHIVEADFVTSYAIAGIISDDSNDDDQIVVVDNSNNNSNNSNTGGSTAVNPGQTTTQVIPIQTGSTIRVSDPYGQADLTAEITEVGVINASNEFVASSTPSAGSKIAFKFIISNIGTKTAENWRFNVVLPTDPIYIYSGNTQQALRPGERIEYAMGFDRAKAGTDMAIIVNVNPSGSTNEKTRDNNIAKKLITILAK</sequence>
<keyword evidence="3" id="KW-1133">Transmembrane helix</keyword>
<dbReference type="AlphaFoldDB" id="A0A1F5ESN0"/>
<dbReference type="Pfam" id="PF07705">
    <property type="entry name" value="CARDB"/>
    <property type="match status" value="1"/>
</dbReference>
<evidence type="ECO:0000256" key="2">
    <source>
        <dbReference type="SAM" id="MobiDB-lite"/>
    </source>
</evidence>
<feature type="compositionally biased region" description="Polar residues" evidence="2">
    <location>
        <begin position="311"/>
        <end position="321"/>
    </location>
</feature>
<feature type="compositionally biased region" description="Basic and acidic residues" evidence="2">
    <location>
        <begin position="7"/>
        <end position="31"/>
    </location>
</feature>
<feature type="region of interest" description="Disordered" evidence="2">
    <location>
        <begin position="302"/>
        <end position="321"/>
    </location>
</feature>
<dbReference type="Proteomes" id="UP000186545">
    <property type="component" value="Unassembled WGS sequence"/>
</dbReference>
<comment type="caution">
    <text evidence="5">The sequence shown here is derived from an EMBL/GenBank/DDBJ whole genome shotgun (WGS) entry which is preliminary data.</text>
</comment>
<feature type="domain" description="CARDB" evidence="4">
    <location>
        <begin position="362"/>
        <end position="457"/>
    </location>
</feature>
<dbReference type="Pfam" id="PF04203">
    <property type="entry name" value="Sortase"/>
    <property type="match status" value="1"/>
</dbReference>
<dbReference type="EMBL" id="MFAD01000016">
    <property type="protein sequence ID" value="OGD70402.1"/>
    <property type="molecule type" value="Genomic_DNA"/>
</dbReference>
<evidence type="ECO:0000256" key="1">
    <source>
        <dbReference type="ARBA" id="ARBA00022801"/>
    </source>
</evidence>
<feature type="region of interest" description="Disordered" evidence="2">
    <location>
        <begin position="1"/>
        <end position="31"/>
    </location>
</feature>
<keyword evidence="3" id="KW-0812">Transmembrane</keyword>
<protein>
    <recommendedName>
        <fullName evidence="4">CARDB domain-containing protein</fullName>
    </recommendedName>
</protein>
<dbReference type="GO" id="GO:0016787">
    <property type="term" value="F:hydrolase activity"/>
    <property type="evidence" value="ECO:0007669"/>
    <property type="project" value="UniProtKB-KW"/>
</dbReference>
<evidence type="ECO:0000256" key="3">
    <source>
        <dbReference type="SAM" id="Phobius"/>
    </source>
</evidence>
<feature type="transmembrane region" description="Helical" evidence="3">
    <location>
        <begin position="43"/>
        <end position="62"/>
    </location>
</feature>
<reference evidence="5 6" key="1">
    <citation type="journal article" date="2016" name="Nat. Commun.">
        <title>Thousands of microbial genomes shed light on interconnected biogeochemical processes in an aquifer system.</title>
        <authorList>
            <person name="Anantharaman K."/>
            <person name="Brown C.T."/>
            <person name="Hug L.A."/>
            <person name="Sharon I."/>
            <person name="Castelle C.J."/>
            <person name="Probst A.J."/>
            <person name="Thomas B.C."/>
            <person name="Singh A."/>
            <person name="Wilkins M.J."/>
            <person name="Karaoz U."/>
            <person name="Brodie E.L."/>
            <person name="Williams K.H."/>
            <person name="Hubbard S.S."/>
            <person name="Banfield J.F."/>
        </authorList>
    </citation>
    <scope>NUCLEOTIDE SEQUENCE [LARGE SCALE GENOMIC DNA]</scope>
</reference>
<dbReference type="InterPro" id="IPR011635">
    <property type="entry name" value="CARDB"/>
</dbReference>
<gene>
    <name evidence="5" type="ORF">A3I18_02765</name>
</gene>
<dbReference type="InterPro" id="IPR013783">
    <property type="entry name" value="Ig-like_fold"/>
</dbReference>
<dbReference type="Gene3D" id="2.60.40.10">
    <property type="entry name" value="Immunoglobulins"/>
    <property type="match status" value="1"/>
</dbReference>
<evidence type="ECO:0000259" key="4">
    <source>
        <dbReference type="Pfam" id="PF07705"/>
    </source>
</evidence>
<organism evidence="5 6">
    <name type="scientific">Candidatus Campbellbacteria bacterium RIFCSPLOWO2_02_FULL_35_11</name>
    <dbReference type="NCBI Taxonomy" id="1797581"/>
    <lineage>
        <taxon>Bacteria</taxon>
        <taxon>Candidatus Campbelliibacteriota</taxon>
    </lineage>
</organism>
<name>A0A1F5ESN0_9BACT</name>
<keyword evidence="1" id="KW-0378">Hydrolase</keyword>
<proteinExistence type="predicted"/>